<feature type="domain" description="HTH lysR-type" evidence="5">
    <location>
        <begin position="1"/>
        <end position="61"/>
    </location>
</feature>
<dbReference type="Pfam" id="PF03466">
    <property type="entry name" value="LysR_substrate"/>
    <property type="match status" value="1"/>
</dbReference>
<gene>
    <name evidence="6" type="ORF">ACFOKF_24235</name>
</gene>
<dbReference type="Gene3D" id="1.10.10.10">
    <property type="entry name" value="Winged helix-like DNA-binding domain superfamily/Winged helix DNA-binding domain"/>
    <property type="match status" value="1"/>
</dbReference>
<dbReference type="SUPFAM" id="SSF53850">
    <property type="entry name" value="Periplasmic binding protein-like II"/>
    <property type="match status" value="1"/>
</dbReference>
<evidence type="ECO:0000256" key="3">
    <source>
        <dbReference type="ARBA" id="ARBA00023125"/>
    </source>
</evidence>
<dbReference type="PANTHER" id="PTHR30419:SF8">
    <property type="entry name" value="NITROGEN ASSIMILATION TRANSCRIPTIONAL ACTIVATOR-RELATED"/>
    <property type="match status" value="1"/>
</dbReference>
<proteinExistence type="inferred from homology"/>
<keyword evidence="4" id="KW-0804">Transcription</keyword>
<keyword evidence="7" id="KW-1185">Reference proteome</keyword>
<dbReference type="Gene3D" id="3.40.190.290">
    <property type="match status" value="1"/>
</dbReference>
<reference evidence="7" key="1">
    <citation type="journal article" date="2019" name="Int. J. Syst. Evol. Microbiol.">
        <title>The Global Catalogue of Microorganisms (GCM) 10K type strain sequencing project: providing services to taxonomists for standard genome sequencing and annotation.</title>
        <authorList>
            <consortium name="The Broad Institute Genomics Platform"/>
            <consortium name="The Broad Institute Genome Sequencing Center for Infectious Disease"/>
            <person name="Wu L."/>
            <person name="Ma J."/>
        </authorList>
    </citation>
    <scope>NUCLEOTIDE SEQUENCE [LARGE SCALE GENOMIC DNA]</scope>
    <source>
        <strain evidence="7">CCM 7491</strain>
    </source>
</reference>
<evidence type="ECO:0000256" key="4">
    <source>
        <dbReference type="ARBA" id="ARBA00023163"/>
    </source>
</evidence>
<protein>
    <submittedName>
        <fullName evidence="6">LysR family transcriptional regulator</fullName>
    </submittedName>
</protein>
<dbReference type="EMBL" id="JBHRVU010000005">
    <property type="protein sequence ID" value="MFC3444260.1"/>
    <property type="molecule type" value="Genomic_DNA"/>
</dbReference>
<comment type="similarity">
    <text evidence="1">Belongs to the LysR transcriptional regulatory family.</text>
</comment>
<dbReference type="InterPro" id="IPR036390">
    <property type="entry name" value="WH_DNA-bd_sf"/>
</dbReference>
<evidence type="ECO:0000259" key="5">
    <source>
        <dbReference type="PROSITE" id="PS50931"/>
    </source>
</evidence>
<dbReference type="PANTHER" id="PTHR30419">
    <property type="entry name" value="HTH-TYPE TRANSCRIPTIONAL REGULATOR YBHD"/>
    <property type="match status" value="1"/>
</dbReference>
<dbReference type="InterPro" id="IPR050950">
    <property type="entry name" value="HTH-type_LysR_regulators"/>
</dbReference>
<evidence type="ECO:0000313" key="6">
    <source>
        <dbReference type="EMBL" id="MFC3444260.1"/>
    </source>
</evidence>
<dbReference type="SUPFAM" id="SSF46785">
    <property type="entry name" value="Winged helix' DNA-binding domain"/>
    <property type="match status" value="1"/>
</dbReference>
<dbReference type="PROSITE" id="PS50931">
    <property type="entry name" value="HTH_LYSR"/>
    <property type="match status" value="1"/>
</dbReference>
<name>A0ABV7NPH1_9SPHN</name>
<keyword evidence="2" id="KW-0805">Transcription regulation</keyword>
<evidence type="ECO:0000256" key="2">
    <source>
        <dbReference type="ARBA" id="ARBA00023015"/>
    </source>
</evidence>
<organism evidence="6 7">
    <name type="scientific">Sphingobium rhizovicinum</name>
    <dbReference type="NCBI Taxonomy" id="432308"/>
    <lineage>
        <taxon>Bacteria</taxon>
        <taxon>Pseudomonadati</taxon>
        <taxon>Pseudomonadota</taxon>
        <taxon>Alphaproteobacteria</taxon>
        <taxon>Sphingomonadales</taxon>
        <taxon>Sphingomonadaceae</taxon>
        <taxon>Sphingobium</taxon>
    </lineage>
</organism>
<accession>A0ABV7NPH1</accession>
<comment type="caution">
    <text evidence="6">The sequence shown here is derived from an EMBL/GenBank/DDBJ whole genome shotgun (WGS) entry which is preliminary data.</text>
</comment>
<dbReference type="InterPro" id="IPR036388">
    <property type="entry name" value="WH-like_DNA-bd_sf"/>
</dbReference>
<keyword evidence="3" id="KW-0238">DNA-binding</keyword>
<evidence type="ECO:0000313" key="7">
    <source>
        <dbReference type="Proteomes" id="UP001595681"/>
    </source>
</evidence>
<evidence type="ECO:0000256" key="1">
    <source>
        <dbReference type="ARBA" id="ARBA00009437"/>
    </source>
</evidence>
<dbReference type="InterPro" id="IPR005119">
    <property type="entry name" value="LysR_subst-bd"/>
</dbReference>
<dbReference type="Pfam" id="PF00126">
    <property type="entry name" value="HTH_1"/>
    <property type="match status" value="1"/>
</dbReference>
<dbReference type="InterPro" id="IPR000847">
    <property type="entry name" value="LysR_HTH_N"/>
</dbReference>
<dbReference type="RefSeq" id="WP_223308132.1">
    <property type="nucleotide sequence ID" value="NZ_JBHRVU010000005.1"/>
</dbReference>
<sequence>MTMLFGRAAIYFDEVAKRGALRRAADVLHIAPSAVDRQIILLEEELGTKLFERTATGMRMTAAGELLIDGVRRWRRDLVRIRSEIDNLVGLRRGHVTIGMVEGASEFVASAVAHFQERYPAIRFRMDVFGAQGVIDQVLRGDIDVGVTFNPPDNPSIRLDRTMIYRLGFLVQPGHPLAQRKDVSLAECATYPLVIPGENLSLRRVLDTAWAKHVGGVPRAVAEVNSIGVIKALARRGVGIGCLTALDAISEIEAGTLIFLPVSDERVDLSTLSIVSAAGRTLSVPASLMIQHLAYMMEDHGVPVV</sequence>
<dbReference type="Proteomes" id="UP001595681">
    <property type="component" value="Unassembled WGS sequence"/>
</dbReference>